<dbReference type="InterPro" id="IPR000836">
    <property type="entry name" value="PRTase_dom"/>
</dbReference>
<dbReference type="AlphaFoldDB" id="A3ZKX2"/>
<dbReference type="Pfam" id="PF00156">
    <property type="entry name" value="Pribosyltran"/>
    <property type="match status" value="1"/>
</dbReference>
<sequence length="169" mass="18212">MITLGDHSGLLQQAVIAAKQASGAPVAAAMAELLATTAAQTDWLGKVDLVIPTPIYWLRRIRRGVNPAERLGAAIAKRLNVKFCPRLLKVARIMRKQSELRIAARRANVRDGFRVRTPHLLTNATVLLVDDVMTSGATANEITGKMRRCGASRVIVAVAARAPRGETGN</sequence>
<dbReference type="EMBL" id="AANZ01000001">
    <property type="protein sequence ID" value="EAQ82405.1"/>
    <property type="molecule type" value="Genomic_DNA"/>
</dbReference>
<dbReference type="InterPro" id="IPR029057">
    <property type="entry name" value="PRTase-like"/>
</dbReference>
<dbReference type="PANTHER" id="PTHR47505:SF1">
    <property type="entry name" value="DNA UTILIZATION PROTEIN YHGH"/>
    <property type="match status" value="1"/>
</dbReference>
<dbReference type="HOGENOM" id="CLU_054549_0_2_0"/>
<protein>
    <recommendedName>
        <fullName evidence="2">Phosphoribosyltransferase domain-containing protein</fullName>
    </recommendedName>
</protein>
<comment type="caution">
    <text evidence="3">The sequence shown here is derived from an EMBL/GenBank/DDBJ whole genome shotgun (WGS) entry which is preliminary data.</text>
</comment>
<organism evidence="3 4">
    <name type="scientific">Blastopirellula marina DSM 3645</name>
    <dbReference type="NCBI Taxonomy" id="314230"/>
    <lineage>
        <taxon>Bacteria</taxon>
        <taxon>Pseudomonadati</taxon>
        <taxon>Planctomycetota</taxon>
        <taxon>Planctomycetia</taxon>
        <taxon>Pirellulales</taxon>
        <taxon>Pirellulaceae</taxon>
        <taxon>Blastopirellula</taxon>
    </lineage>
</organism>
<proteinExistence type="inferred from homology"/>
<dbReference type="PANTHER" id="PTHR47505">
    <property type="entry name" value="DNA UTILIZATION PROTEIN YHGH"/>
    <property type="match status" value="1"/>
</dbReference>
<name>A3ZKX2_9BACT</name>
<evidence type="ECO:0000259" key="2">
    <source>
        <dbReference type="Pfam" id="PF00156"/>
    </source>
</evidence>
<dbReference type="Proteomes" id="UP000004358">
    <property type="component" value="Unassembled WGS sequence"/>
</dbReference>
<dbReference type="CDD" id="cd06223">
    <property type="entry name" value="PRTases_typeI"/>
    <property type="match status" value="1"/>
</dbReference>
<gene>
    <name evidence="3" type="ORF">DSM3645_08407</name>
</gene>
<evidence type="ECO:0000256" key="1">
    <source>
        <dbReference type="ARBA" id="ARBA00008007"/>
    </source>
</evidence>
<dbReference type="SUPFAM" id="SSF53271">
    <property type="entry name" value="PRTase-like"/>
    <property type="match status" value="1"/>
</dbReference>
<feature type="domain" description="Phosphoribosyltransferase" evidence="2">
    <location>
        <begin position="72"/>
        <end position="165"/>
    </location>
</feature>
<evidence type="ECO:0000313" key="4">
    <source>
        <dbReference type="Proteomes" id="UP000004358"/>
    </source>
</evidence>
<comment type="similarity">
    <text evidence="1">Belongs to the ComF/GntX family.</text>
</comment>
<evidence type="ECO:0000313" key="3">
    <source>
        <dbReference type="EMBL" id="EAQ82405.1"/>
    </source>
</evidence>
<dbReference type="InterPro" id="IPR051910">
    <property type="entry name" value="ComF/GntX_DNA_util-trans"/>
</dbReference>
<dbReference type="Gene3D" id="3.40.50.2020">
    <property type="match status" value="1"/>
</dbReference>
<reference evidence="3 4" key="1">
    <citation type="submission" date="2006-02" db="EMBL/GenBank/DDBJ databases">
        <authorList>
            <person name="Amann R."/>
            <person name="Ferriera S."/>
            <person name="Johnson J."/>
            <person name="Kravitz S."/>
            <person name="Halpern A."/>
            <person name="Remington K."/>
            <person name="Beeson K."/>
            <person name="Tran B."/>
            <person name="Rogers Y.-H."/>
            <person name="Friedman R."/>
            <person name="Venter J.C."/>
        </authorList>
    </citation>
    <scope>NUCLEOTIDE SEQUENCE [LARGE SCALE GENOMIC DNA]</scope>
    <source>
        <strain evidence="3 4">DSM 3645</strain>
    </source>
</reference>
<dbReference type="eggNOG" id="COG1040">
    <property type="taxonomic scope" value="Bacteria"/>
</dbReference>
<accession>A3ZKX2</accession>
<dbReference type="STRING" id="314230.DSM3645_08407"/>